<name>A0A8J2ZFE2_9PROT</name>
<sequence>MARVRRRIGLREVRALPPGGEIYDSAVPGFGARRQKGAAVSYFVLYRTREGRSRRYTIGKHGAPWTPEQAREQALAILAAARVEGGDPAAEKREKRQAATVADLCDLYLADAEAGRLLTRRGVAKKASTLATDRSRIERHIKPLLGAMKVPAVTRADVERFMHDVAEGGTARRVKLAKKRALSNVRGGKGAASRTVGLLGAIFAYAERKRMIPGNPVRGVIRFADGKRERRLSDAEYAALGRGLALAEEARMWPAAVAAARFLALTGWRSGEALTLRWGMVDLARRTARLPDTKTGESLRPLSAAACDVLRAQGPGAADALVFPPSRGDGTMSGFPSLFARIAKAGGLPADVTPHVLRHSFASLANDLGYSEATIGMLIGHKGAGGTTRGYIHHGDALTVAADRIAATILRKLAGEGAAAVVEGPGAQRTAG</sequence>
<keyword evidence="3" id="KW-0238">DNA-binding</keyword>
<dbReference type="Pfam" id="PF13356">
    <property type="entry name" value="Arm-DNA-bind_3"/>
    <property type="match status" value="1"/>
</dbReference>
<dbReference type="InterPro" id="IPR002104">
    <property type="entry name" value="Integrase_catalytic"/>
</dbReference>
<proteinExistence type="inferred from homology"/>
<reference evidence="6 7" key="1">
    <citation type="journal article" date="2014" name="Int. J. Syst. Evol. Microbiol.">
        <title>Complete genome sequence of Corynebacterium casei LMG S-19264T (=DSM 44701T), isolated from a smear-ripened cheese.</title>
        <authorList>
            <consortium name="US DOE Joint Genome Institute (JGI-PGF)"/>
            <person name="Walter F."/>
            <person name="Albersmeier A."/>
            <person name="Kalinowski J."/>
            <person name="Ruckert C."/>
        </authorList>
    </citation>
    <scope>NUCLEOTIDE SEQUENCE [LARGE SCALE GENOMIC DNA]</scope>
    <source>
        <strain evidence="6 7">CGMCC 1.16330</strain>
    </source>
</reference>
<dbReference type="Gene3D" id="1.10.443.10">
    <property type="entry name" value="Intergrase catalytic core"/>
    <property type="match status" value="1"/>
</dbReference>
<dbReference type="CDD" id="cd00796">
    <property type="entry name" value="INT_Rci_Hp1_C"/>
    <property type="match status" value="1"/>
</dbReference>
<dbReference type="GO" id="GO:0015074">
    <property type="term" value="P:DNA integration"/>
    <property type="evidence" value="ECO:0007669"/>
    <property type="project" value="UniProtKB-KW"/>
</dbReference>
<evidence type="ECO:0000256" key="3">
    <source>
        <dbReference type="ARBA" id="ARBA00023125"/>
    </source>
</evidence>
<dbReference type="RefSeq" id="WP_229678221.1">
    <property type="nucleotide sequence ID" value="NZ_BMKS01000031.1"/>
</dbReference>
<dbReference type="GO" id="GO:0003677">
    <property type="term" value="F:DNA binding"/>
    <property type="evidence" value="ECO:0007669"/>
    <property type="project" value="UniProtKB-KW"/>
</dbReference>
<comment type="caution">
    <text evidence="6">The sequence shown here is derived from an EMBL/GenBank/DDBJ whole genome shotgun (WGS) entry which is preliminary data.</text>
</comment>
<dbReference type="GO" id="GO:0006310">
    <property type="term" value="P:DNA recombination"/>
    <property type="evidence" value="ECO:0007669"/>
    <property type="project" value="UniProtKB-KW"/>
</dbReference>
<evidence type="ECO:0000259" key="5">
    <source>
        <dbReference type="PROSITE" id="PS51898"/>
    </source>
</evidence>
<dbReference type="Gene3D" id="3.30.160.390">
    <property type="entry name" value="Integrase, DNA-binding domain"/>
    <property type="match status" value="1"/>
</dbReference>
<gene>
    <name evidence="6" type="ORF">GCM10010964_44690</name>
</gene>
<dbReference type="InterPro" id="IPR038488">
    <property type="entry name" value="Integrase_DNA-bd_sf"/>
</dbReference>
<evidence type="ECO:0000256" key="1">
    <source>
        <dbReference type="ARBA" id="ARBA00008857"/>
    </source>
</evidence>
<dbReference type="InterPro" id="IPR050808">
    <property type="entry name" value="Phage_Integrase"/>
</dbReference>
<dbReference type="EMBL" id="BMKS01000031">
    <property type="protein sequence ID" value="GGG52610.1"/>
    <property type="molecule type" value="Genomic_DNA"/>
</dbReference>
<dbReference type="SUPFAM" id="SSF56349">
    <property type="entry name" value="DNA breaking-rejoining enzymes"/>
    <property type="match status" value="1"/>
</dbReference>
<dbReference type="PANTHER" id="PTHR30629">
    <property type="entry name" value="PROPHAGE INTEGRASE"/>
    <property type="match status" value="1"/>
</dbReference>
<dbReference type="PROSITE" id="PS51898">
    <property type="entry name" value="TYR_RECOMBINASE"/>
    <property type="match status" value="1"/>
</dbReference>
<dbReference type="PANTHER" id="PTHR30629:SF2">
    <property type="entry name" value="PROPHAGE INTEGRASE INTS-RELATED"/>
    <property type="match status" value="1"/>
</dbReference>
<dbReference type="InterPro" id="IPR013762">
    <property type="entry name" value="Integrase-like_cat_sf"/>
</dbReference>
<dbReference type="InterPro" id="IPR025166">
    <property type="entry name" value="Integrase_DNA_bind_dom"/>
</dbReference>
<dbReference type="AlphaFoldDB" id="A0A8J2ZFE2"/>
<comment type="similarity">
    <text evidence="1">Belongs to the 'phage' integrase family.</text>
</comment>
<dbReference type="InterPro" id="IPR010998">
    <property type="entry name" value="Integrase_recombinase_N"/>
</dbReference>
<evidence type="ECO:0000313" key="6">
    <source>
        <dbReference type="EMBL" id="GGG52610.1"/>
    </source>
</evidence>
<keyword evidence="2" id="KW-0229">DNA integration</keyword>
<evidence type="ECO:0000256" key="2">
    <source>
        <dbReference type="ARBA" id="ARBA00022908"/>
    </source>
</evidence>
<dbReference type="Proteomes" id="UP000597507">
    <property type="component" value="Unassembled WGS sequence"/>
</dbReference>
<keyword evidence="4" id="KW-0233">DNA recombination</keyword>
<accession>A0A8J2ZFE2</accession>
<keyword evidence="7" id="KW-1185">Reference proteome</keyword>
<evidence type="ECO:0000313" key="7">
    <source>
        <dbReference type="Proteomes" id="UP000597507"/>
    </source>
</evidence>
<feature type="domain" description="Tyr recombinase" evidence="5">
    <location>
        <begin position="227"/>
        <end position="404"/>
    </location>
</feature>
<protein>
    <submittedName>
        <fullName evidence="6">Integrase</fullName>
    </submittedName>
</protein>
<dbReference type="InterPro" id="IPR011010">
    <property type="entry name" value="DNA_brk_join_enz"/>
</dbReference>
<evidence type="ECO:0000256" key="4">
    <source>
        <dbReference type="ARBA" id="ARBA00023172"/>
    </source>
</evidence>
<organism evidence="6 7">
    <name type="scientific">Caldovatus sediminis</name>
    <dbReference type="NCBI Taxonomy" id="2041189"/>
    <lineage>
        <taxon>Bacteria</taxon>
        <taxon>Pseudomonadati</taxon>
        <taxon>Pseudomonadota</taxon>
        <taxon>Alphaproteobacteria</taxon>
        <taxon>Acetobacterales</taxon>
        <taxon>Roseomonadaceae</taxon>
        <taxon>Caldovatus</taxon>
    </lineage>
</organism>
<dbReference type="Gene3D" id="1.10.150.130">
    <property type="match status" value="1"/>
</dbReference>
<dbReference type="Pfam" id="PF00589">
    <property type="entry name" value="Phage_integrase"/>
    <property type="match status" value="1"/>
</dbReference>